<comment type="caution">
    <text evidence="1">The sequence shown here is derived from an EMBL/GenBank/DDBJ whole genome shotgun (WGS) entry which is preliminary data.</text>
</comment>
<dbReference type="CDD" id="cd00164">
    <property type="entry name" value="S1_like"/>
    <property type="match status" value="1"/>
</dbReference>
<dbReference type="EMBL" id="JACHMM010000001">
    <property type="protein sequence ID" value="MBB5788934.1"/>
    <property type="molecule type" value="Genomic_DNA"/>
</dbReference>
<keyword evidence="1" id="KW-0689">Ribosomal protein</keyword>
<keyword evidence="1" id="KW-0687">Ribonucleoprotein</keyword>
<dbReference type="GO" id="GO:0005840">
    <property type="term" value="C:ribosome"/>
    <property type="evidence" value="ECO:0007669"/>
    <property type="project" value="UniProtKB-KW"/>
</dbReference>
<organism evidence="1 2">
    <name type="scientific">Jiangella mangrovi</name>
    <dbReference type="NCBI Taxonomy" id="1524084"/>
    <lineage>
        <taxon>Bacteria</taxon>
        <taxon>Bacillati</taxon>
        <taxon>Actinomycetota</taxon>
        <taxon>Actinomycetes</taxon>
        <taxon>Jiangellales</taxon>
        <taxon>Jiangellaceae</taxon>
        <taxon>Jiangella</taxon>
    </lineage>
</organism>
<reference evidence="1 2" key="1">
    <citation type="submission" date="2020-08" db="EMBL/GenBank/DDBJ databases">
        <title>Sequencing the genomes of 1000 actinobacteria strains.</title>
        <authorList>
            <person name="Klenk H.-P."/>
        </authorList>
    </citation>
    <scope>NUCLEOTIDE SEQUENCE [LARGE SCALE GENOMIC DNA]</scope>
    <source>
        <strain evidence="1 2">DSM 102122</strain>
    </source>
</reference>
<evidence type="ECO:0000313" key="2">
    <source>
        <dbReference type="Proteomes" id="UP000542813"/>
    </source>
</evidence>
<gene>
    <name evidence="1" type="ORF">HD601_003509</name>
</gene>
<evidence type="ECO:0000313" key="1">
    <source>
        <dbReference type="EMBL" id="MBB5788934.1"/>
    </source>
</evidence>
<keyword evidence="2" id="KW-1185">Reference proteome</keyword>
<proteinExistence type="predicted"/>
<dbReference type="SUPFAM" id="SSF50249">
    <property type="entry name" value="Nucleic acid-binding proteins"/>
    <property type="match status" value="1"/>
</dbReference>
<protein>
    <submittedName>
        <fullName evidence="1">Ribosomal protein S1</fullName>
    </submittedName>
</protein>
<dbReference type="InterPro" id="IPR012340">
    <property type="entry name" value="NA-bd_OB-fold"/>
</dbReference>
<name>A0A7W9GSH7_9ACTN</name>
<dbReference type="Proteomes" id="UP000542813">
    <property type="component" value="Unassembled WGS sequence"/>
</dbReference>
<dbReference type="AlphaFoldDB" id="A0A7W9GSH7"/>
<sequence>MTGTLPAAGDEIAATVTTVAPFGLLVVTDSGVPGLARDARADAGSTVRVRVTEYDAAERRFSADPA</sequence>
<dbReference type="RefSeq" id="WP_184823943.1">
    <property type="nucleotide sequence ID" value="NZ_JACHMM010000001.1"/>
</dbReference>
<accession>A0A7W9GSH7</accession>